<dbReference type="Pfam" id="PF00009">
    <property type="entry name" value="GTP_EFTU"/>
    <property type="match status" value="1"/>
</dbReference>
<dbReference type="InterPro" id="IPR015256">
    <property type="entry name" value="eIF2g_C"/>
</dbReference>
<dbReference type="GO" id="GO:0005525">
    <property type="term" value="F:GTP binding"/>
    <property type="evidence" value="ECO:0007669"/>
    <property type="project" value="UniProtKB-KW"/>
</dbReference>
<evidence type="ECO:0000256" key="3">
    <source>
        <dbReference type="ARBA" id="ARBA00022741"/>
    </source>
</evidence>
<reference evidence="8" key="1">
    <citation type="journal article" date="2020" name="Nature">
        <title>Giant virus diversity and host interactions through global metagenomics.</title>
        <authorList>
            <person name="Schulz F."/>
            <person name="Roux S."/>
            <person name="Paez-Espino D."/>
            <person name="Jungbluth S."/>
            <person name="Walsh D.A."/>
            <person name="Denef V.J."/>
            <person name="McMahon K.D."/>
            <person name="Konstantinidis K.T."/>
            <person name="Eloe-Fadrosh E.A."/>
            <person name="Kyrpides N.C."/>
            <person name="Woyke T."/>
        </authorList>
    </citation>
    <scope>NUCLEOTIDE SEQUENCE</scope>
    <source>
        <strain evidence="8">GVMAG-M-3300023174-131</strain>
    </source>
</reference>
<dbReference type="PANTHER" id="PTHR42854">
    <property type="entry name" value="EUKARYOTIC TRANSLATION INITIATION FACTOR 2 SUBUNIT 3 FAMILY MEMBER"/>
    <property type="match status" value="1"/>
</dbReference>
<dbReference type="GO" id="GO:0001731">
    <property type="term" value="P:formation of translation preinitiation complex"/>
    <property type="evidence" value="ECO:0007669"/>
    <property type="project" value="TreeGrafter"/>
</dbReference>
<dbReference type="InterPro" id="IPR009000">
    <property type="entry name" value="Transl_B-barrel_sf"/>
</dbReference>
<dbReference type="PRINTS" id="PR00315">
    <property type="entry name" value="ELONGATNFCT"/>
</dbReference>
<dbReference type="InterPro" id="IPR050543">
    <property type="entry name" value="eIF2G"/>
</dbReference>
<dbReference type="InterPro" id="IPR044127">
    <property type="entry name" value="eIF2g_dom_2"/>
</dbReference>
<dbReference type="PROSITE" id="PS51722">
    <property type="entry name" value="G_TR_2"/>
    <property type="match status" value="1"/>
</dbReference>
<dbReference type="Gene3D" id="2.40.30.10">
    <property type="entry name" value="Translation factors"/>
    <property type="match status" value="2"/>
</dbReference>
<dbReference type="EMBL" id="MN739563">
    <property type="protein sequence ID" value="QHT13181.1"/>
    <property type="molecule type" value="Genomic_DNA"/>
</dbReference>
<keyword evidence="5" id="KW-0342">GTP-binding</keyword>
<keyword evidence="2" id="KW-0396">Initiation factor</keyword>
<keyword evidence="3" id="KW-0547">Nucleotide-binding</keyword>
<dbReference type="EC" id="3.6.5.3" evidence="1"/>
<evidence type="ECO:0000256" key="1">
    <source>
        <dbReference type="ARBA" id="ARBA00011986"/>
    </source>
</evidence>
<organism evidence="8">
    <name type="scientific">viral metagenome</name>
    <dbReference type="NCBI Taxonomy" id="1070528"/>
    <lineage>
        <taxon>unclassified sequences</taxon>
        <taxon>metagenomes</taxon>
        <taxon>organismal metagenomes</taxon>
    </lineage>
</organism>
<dbReference type="GO" id="GO:0000049">
    <property type="term" value="F:tRNA binding"/>
    <property type="evidence" value="ECO:0007669"/>
    <property type="project" value="InterPro"/>
</dbReference>
<name>A0A6C0D9N9_9ZZZZ</name>
<dbReference type="SUPFAM" id="SSF50447">
    <property type="entry name" value="Translation proteins"/>
    <property type="match status" value="1"/>
</dbReference>
<dbReference type="CDD" id="cd03688">
    <property type="entry name" value="eIF2_gamma_II"/>
    <property type="match status" value="1"/>
</dbReference>
<keyword evidence="4" id="KW-0648">Protein biosynthesis</keyword>
<evidence type="ECO:0000256" key="6">
    <source>
        <dbReference type="ARBA" id="ARBA00048107"/>
    </source>
</evidence>
<evidence type="ECO:0000259" key="7">
    <source>
        <dbReference type="PROSITE" id="PS51722"/>
    </source>
</evidence>
<dbReference type="SUPFAM" id="SSF50465">
    <property type="entry name" value="EF-Tu/eEF-1alpha/eIF2-gamma C-terminal domain"/>
    <property type="match status" value="1"/>
</dbReference>
<evidence type="ECO:0000256" key="4">
    <source>
        <dbReference type="ARBA" id="ARBA00022917"/>
    </source>
</evidence>
<dbReference type="GO" id="GO:0003924">
    <property type="term" value="F:GTPase activity"/>
    <property type="evidence" value="ECO:0007669"/>
    <property type="project" value="InterPro"/>
</dbReference>
<dbReference type="PANTHER" id="PTHR42854:SF3">
    <property type="entry name" value="EUKARYOTIC TRANSLATION INITIATION FACTOR 2 SUBUNIT 3-RELATED"/>
    <property type="match status" value="1"/>
</dbReference>
<dbReference type="SUPFAM" id="SSF52540">
    <property type="entry name" value="P-loop containing nucleoside triphosphate hydrolases"/>
    <property type="match status" value="1"/>
</dbReference>
<feature type="domain" description="Tr-type G" evidence="7">
    <location>
        <begin position="6"/>
        <end position="209"/>
    </location>
</feature>
<accession>A0A6C0D9N9</accession>
<evidence type="ECO:0000313" key="8">
    <source>
        <dbReference type="EMBL" id="QHT13181.1"/>
    </source>
</evidence>
<dbReference type="Pfam" id="PF09173">
    <property type="entry name" value="eIF2_C"/>
    <property type="match status" value="1"/>
</dbReference>
<dbReference type="Gene3D" id="3.40.50.300">
    <property type="entry name" value="P-loop containing nucleotide triphosphate hydrolases"/>
    <property type="match status" value="1"/>
</dbReference>
<dbReference type="InterPro" id="IPR027417">
    <property type="entry name" value="P-loop_NTPase"/>
</dbReference>
<dbReference type="AlphaFoldDB" id="A0A6C0D9N9"/>
<evidence type="ECO:0000256" key="5">
    <source>
        <dbReference type="ARBA" id="ARBA00023134"/>
    </source>
</evidence>
<comment type="catalytic activity">
    <reaction evidence="6">
        <text>GTP + H2O = GDP + phosphate + H(+)</text>
        <dbReference type="Rhea" id="RHEA:19669"/>
        <dbReference type="ChEBI" id="CHEBI:15377"/>
        <dbReference type="ChEBI" id="CHEBI:15378"/>
        <dbReference type="ChEBI" id="CHEBI:37565"/>
        <dbReference type="ChEBI" id="CHEBI:43474"/>
        <dbReference type="ChEBI" id="CHEBI:58189"/>
        <dbReference type="EC" id="3.6.5.3"/>
    </reaction>
</comment>
<evidence type="ECO:0000256" key="2">
    <source>
        <dbReference type="ARBA" id="ARBA00022540"/>
    </source>
</evidence>
<sequence length="413" mass="45608">MNIMNQPNFNIGTLGSVSDGKSTLIYQLTGIKTQRHSSEQHRNITIKPGYANLKIWECLECNTNYSSGTQLMEYLCSNCDSECKLIHHISFVDCPGHQELILTMMGSVSLMKGAIVVISAAEPILKKPQLIQHLIAAKKANIDKIIICFNKLDLITKELALERKEELDKLLNTLGITASIIIPTALNQKLGIDNVLQSILDIFPPEVNEITNEPLFRITRSFDINKPSTSWLDVKGGVIGGSLIKGSLNIGDQIEIRPGILTRGKDGRYTHTPIITNILSIESDNVNLDSITPGGLVAILTDIDPYYTKGDMLSGNILGKVGELPTVYHDISLEYSKLEEFDGIWNPKNGDAVYLQIGNITSEARLTKIKGSILSFQLIKPSCIEKDSKILVCRKELSILKIVGMGFLFKNIT</sequence>
<proteinExistence type="predicted"/>
<dbReference type="InterPro" id="IPR000795">
    <property type="entry name" value="T_Tr_GTP-bd_dom"/>
</dbReference>
<dbReference type="InterPro" id="IPR009001">
    <property type="entry name" value="Transl_elong_EF1A/Init_IF2_C"/>
</dbReference>
<protein>
    <recommendedName>
        <fullName evidence="1">protein-synthesizing GTPase</fullName>
        <ecNumber evidence="1">3.6.5.3</ecNumber>
    </recommendedName>
</protein>
<dbReference type="GO" id="GO:0003743">
    <property type="term" value="F:translation initiation factor activity"/>
    <property type="evidence" value="ECO:0007669"/>
    <property type="project" value="UniProtKB-KW"/>
</dbReference>
<dbReference type="NCBIfam" id="NF003077">
    <property type="entry name" value="PRK04000.1"/>
    <property type="match status" value="1"/>
</dbReference>
<dbReference type="GO" id="GO:0005829">
    <property type="term" value="C:cytosol"/>
    <property type="evidence" value="ECO:0007669"/>
    <property type="project" value="TreeGrafter"/>
</dbReference>